<keyword evidence="1 6" id="KW-0547">Nucleotide-binding</keyword>
<gene>
    <name evidence="11" type="ORF">NSK_000958</name>
</gene>
<dbReference type="GO" id="GO:0016787">
    <property type="term" value="F:hydrolase activity"/>
    <property type="evidence" value="ECO:0007669"/>
    <property type="project" value="UniProtKB-KW"/>
</dbReference>
<comment type="caution">
    <text evidence="11">The sequence shown here is derived from an EMBL/GenBank/DDBJ whole genome shotgun (WGS) entry which is preliminary data.</text>
</comment>
<dbReference type="PROSITE" id="PS51195">
    <property type="entry name" value="Q_MOTIF"/>
    <property type="match status" value="1"/>
</dbReference>
<evidence type="ECO:0000256" key="7">
    <source>
        <dbReference type="SAM" id="MobiDB-lite"/>
    </source>
</evidence>
<dbReference type="CDD" id="cd18787">
    <property type="entry name" value="SF2_C_DEAD"/>
    <property type="match status" value="1"/>
</dbReference>
<dbReference type="InterPro" id="IPR027417">
    <property type="entry name" value="P-loop_NTPase"/>
</dbReference>
<dbReference type="OrthoDB" id="10261904at2759"/>
<dbReference type="PROSITE" id="PS51194">
    <property type="entry name" value="HELICASE_CTER"/>
    <property type="match status" value="1"/>
</dbReference>
<dbReference type="InterPro" id="IPR011545">
    <property type="entry name" value="DEAD/DEAH_box_helicase_dom"/>
</dbReference>
<feature type="compositionally biased region" description="Basic residues" evidence="7">
    <location>
        <begin position="499"/>
        <end position="514"/>
    </location>
</feature>
<feature type="domain" description="DEAD-box RNA helicase Q" evidence="10">
    <location>
        <begin position="64"/>
        <end position="92"/>
    </location>
</feature>
<feature type="short sequence motif" description="Q motif" evidence="5">
    <location>
        <begin position="64"/>
        <end position="92"/>
    </location>
</feature>
<dbReference type="EMBL" id="SDOX01000005">
    <property type="protein sequence ID" value="TFJ87607.1"/>
    <property type="molecule type" value="Genomic_DNA"/>
</dbReference>
<dbReference type="SUPFAM" id="SSF52540">
    <property type="entry name" value="P-loop containing nucleoside triphosphate hydrolases"/>
    <property type="match status" value="2"/>
</dbReference>
<evidence type="ECO:0000256" key="6">
    <source>
        <dbReference type="RuleBase" id="RU000492"/>
    </source>
</evidence>
<dbReference type="InterPro" id="IPR001650">
    <property type="entry name" value="Helicase_C-like"/>
</dbReference>
<dbReference type="InterPro" id="IPR050079">
    <property type="entry name" value="DEAD_box_RNA_helicase"/>
</dbReference>
<reference evidence="11 12" key="1">
    <citation type="submission" date="2019-01" db="EMBL/GenBank/DDBJ databases">
        <title>Nuclear Genome Assembly of the Microalgal Biofuel strain Nannochloropsis salina CCMP1776.</title>
        <authorList>
            <person name="Hovde B."/>
        </authorList>
    </citation>
    <scope>NUCLEOTIDE SEQUENCE [LARGE SCALE GENOMIC DNA]</scope>
    <source>
        <strain evidence="11 12">CCMP1776</strain>
    </source>
</reference>
<dbReference type="SMART" id="SM00487">
    <property type="entry name" value="DEXDc"/>
    <property type="match status" value="1"/>
</dbReference>
<name>A0A4D9DB35_9STRA</name>
<dbReference type="CDD" id="cd17955">
    <property type="entry name" value="DEADc_DDX49"/>
    <property type="match status" value="1"/>
</dbReference>
<dbReference type="Gene3D" id="3.40.50.300">
    <property type="entry name" value="P-loop containing nucleotide triphosphate hydrolases"/>
    <property type="match status" value="2"/>
</dbReference>
<feature type="domain" description="Helicase C-terminal" evidence="9">
    <location>
        <begin position="298"/>
        <end position="467"/>
    </location>
</feature>
<keyword evidence="12" id="KW-1185">Reference proteome</keyword>
<dbReference type="PROSITE" id="PS51192">
    <property type="entry name" value="HELICASE_ATP_BIND_1"/>
    <property type="match status" value="1"/>
</dbReference>
<sequence length="521" mass="56669">MVSLFATSSKVLRKASKKRPRSEVEAEANVGTAPAVGGSQLKGVGRESVQEEGVDAGSDLLSSSCWTQLGLAPWIQGACNAMGFKRPTPVQEQCIPSILQGRDVMGCAETGSGKTAAFALPMLHRLSEDPYGVFGLVLTPTRELAIQIAEQFQALGAPLGLRHCVVIGGESMVQQAVELARRPHVVVATPGRLWDHLRGAAPPDLSKAMFLVLDEADRLFCDGFEQHLAGILAAMRHPRRQTLLFSATMTNALKDLKRLTRVQPVLLDLTRARALPASLQEEYLFVPAQVKMCYLIRLLQKLLLGVGTEMDSVRGGRGAKGAGEESGSAGPVKSAMVFVGTCQRCQEVAEVLLEAGLTAVSLHSVLSQKRRLAALGKFKSSLVRVLVSTDVASRGLDIPDVDLVINYDLPRLSTDYIHRVGRTARAGRYGRAVSMVTQYDVALLQGVEAVTGREMPACEEVTEEEVVRLLNPVAKATRVARMRLMEVGFDEQVHEHLERKKRGKKDRQRKRRRAGKEEGGD</sequence>
<evidence type="ECO:0000259" key="10">
    <source>
        <dbReference type="PROSITE" id="PS51195"/>
    </source>
</evidence>
<evidence type="ECO:0000256" key="4">
    <source>
        <dbReference type="ARBA" id="ARBA00022840"/>
    </source>
</evidence>
<evidence type="ECO:0000313" key="12">
    <source>
        <dbReference type="Proteomes" id="UP000355283"/>
    </source>
</evidence>
<dbReference type="GO" id="GO:0003724">
    <property type="term" value="F:RNA helicase activity"/>
    <property type="evidence" value="ECO:0007669"/>
    <property type="project" value="InterPro"/>
</dbReference>
<dbReference type="GO" id="GO:0003676">
    <property type="term" value="F:nucleic acid binding"/>
    <property type="evidence" value="ECO:0007669"/>
    <property type="project" value="InterPro"/>
</dbReference>
<protein>
    <recommendedName>
        <fullName evidence="13">RNA helicase</fullName>
    </recommendedName>
</protein>
<dbReference type="SMART" id="SM00490">
    <property type="entry name" value="HELICc"/>
    <property type="match status" value="1"/>
</dbReference>
<evidence type="ECO:0000259" key="9">
    <source>
        <dbReference type="PROSITE" id="PS51194"/>
    </source>
</evidence>
<keyword evidence="2 6" id="KW-0378">Hydrolase</keyword>
<dbReference type="GO" id="GO:0005524">
    <property type="term" value="F:ATP binding"/>
    <property type="evidence" value="ECO:0007669"/>
    <property type="project" value="UniProtKB-KW"/>
</dbReference>
<proteinExistence type="inferred from homology"/>
<feature type="region of interest" description="Disordered" evidence="7">
    <location>
        <begin position="495"/>
        <end position="521"/>
    </location>
</feature>
<evidence type="ECO:0000256" key="1">
    <source>
        <dbReference type="ARBA" id="ARBA00022741"/>
    </source>
</evidence>
<evidence type="ECO:0008006" key="13">
    <source>
        <dbReference type="Google" id="ProtNLM"/>
    </source>
</evidence>
<evidence type="ECO:0000256" key="3">
    <source>
        <dbReference type="ARBA" id="ARBA00022806"/>
    </source>
</evidence>
<evidence type="ECO:0000256" key="5">
    <source>
        <dbReference type="PROSITE-ProRule" id="PRU00552"/>
    </source>
</evidence>
<feature type="domain" description="Helicase ATP-binding" evidence="8">
    <location>
        <begin position="95"/>
        <end position="267"/>
    </location>
</feature>
<dbReference type="Proteomes" id="UP000355283">
    <property type="component" value="Unassembled WGS sequence"/>
</dbReference>
<accession>A0A4D9DB35</accession>
<dbReference type="InterPro" id="IPR014014">
    <property type="entry name" value="RNA_helicase_DEAD_Q_motif"/>
</dbReference>
<dbReference type="InterPro" id="IPR000629">
    <property type="entry name" value="RNA-helicase_DEAD-box_CS"/>
</dbReference>
<keyword evidence="3 6" id="KW-0347">Helicase</keyword>
<evidence type="ECO:0000313" key="11">
    <source>
        <dbReference type="EMBL" id="TFJ87607.1"/>
    </source>
</evidence>
<evidence type="ECO:0000259" key="8">
    <source>
        <dbReference type="PROSITE" id="PS51192"/>
    </source>
</evidence>
<dbReference type="AlphaFoldDB" id="A0A4D9DB35"/>
<dbReference type="PANTHER" id="PTHR47959">
    <property type="entry name" value="ATP-DEPENDENT RNA HELICASE RHLE-RELATED"/>
    <property type="match status" value="1"/>
</dbReference>
<comment type="similarity">
    <text evidence="6">Belongs to the DEAD box helicase family.</text>
</comment>
<dbReference type="Pfam" id="PF00270">
    <property type="entry name" value="DEAD"/>
    <property type="match status" value="1"/>
</dbReference>
<dbReference type="PANTHER" id="PTHR47959:SF24">
    <property type="entry name" value="ATP-DEPENDENT RNA HELICASE"/>
    <property type="match status" value="1"/>
</dbReference>
<dbReference type="PROSITE" id="PS00039">
    <property type="entry name" value="DEAD_ATP_HELICASE"/>
    <property type="match status" value="1"/>
</dbReference>
<evidence type="ECO:0000256" key="2">
    <source>
        <dbReference type="ARBA" id="ARBA00022801"/>
    </source>
</evidence>
<organism evidence="11 12">
    <name type="scientific">Nannochloropsis salina CCMP1776</name>
    <dbReference type="NCBI Taxonomy" id="1027361"/>
    <lineage>
        <taxon>Eukaryota</taxon>
        <taxon>Sar</taxon>
        <taxon>Stramenopiles</taxon>
        <taxon>Ochrophyta</taxon>
        <taxon>Eustigmatophyceae</taxon>
        <taxon>Eustigmatales</taxon>
        <taxon>Monodopsidaceae</taxon>
        <taxon>Microchloropsis</taxon>
        <taxon>Microchloropsis salina</taxon>
    </lineage>
</organism>
<dbReference type="Pfam" id="PF00271">
    <property type="entry name" value="Helicase_C"/>
    <property type="match status" value="1"/>
</dbReference>
<keyword evidence="4 6" id="KW-0067">ATP-binding</keyword>
<feature type="region of interest" description="Disordered" evidence="7">
    <location>
        <begin position="16"/>
        <end position="49"/>
    </location>
</feature>
<dbReference type="GO" id="GO:0005829">
    <property type="term" value="C:cytosol"/>
    <property type="evidence" value="ECO:0007669"/>
    <property type="project" value="TreeGrafter"/>
</dbReference>
<dbReference type="InterPro" id="IPR014001">
    <property type="entry name" value="Helicase_ATP-bd"/>
</dbReference>